<dbReference type="Proteomes" id="UP000003490">
    <property type="component" value="Unassembled WGS sequence"/>
</dbReference>
<proteinExistence type="predicted"/>
<organism evidence="1 2">
    <name type="scientific">[Clostridium] leptum DSM 753</name>
    <dbReference type="NCBI Taxonomy" id="428125"/>
    <lineage>
        <taxon>Bacteria</taxon>
        <taxon>Bacillati</taxon>
        <taxon>Bacillota</taxon>
        <taxon>Clostridia</taxon>
        <taxon>Eubacteriales</taxon>
        <taxon>Oscillospiraceae</taxon>
        <taxon>Oscillospiraceae incertae sedis</taxon>
    </lineage>
</organism>
<evidence type="ECO:0000313" key="2">
    <source>
        <dbReference type="Proteomes" id="UP000003490"/>
    </source>
</evidence>
<reference evidence="1 2" key="1">
    <citation type="submission" date="2007-08" db="EMBL/GenBank/DDBJ databases">
        <title>Draft genome sequence of Clostridium leptum (DSM 753).</title>
        <authorList>
            <person name="Sudarsanam P."/>
            <person name="Ley R."/>
            <person name="Guruge J."/>
            <person name="Turnbaugh P.J."/>
            <person name="Mahowald M."/>
            <person name="Liep D."/>
            <person name="Gordon J."/>
        </authorList>
    </citation>
    <scope>NUCLEOTIDE SEQUENCE [LARGE SCALE GENOMIC DNA]</scope>
    <source>
        <strain evidence="1 2">DSM 753</strain>
    </source>
</reference>
<protein>
    <submittedName>
        <fullName evidence="1">Uncharacterized protein</fullName>
    </submittedName>
</protein>
<dbReference type="EMBL" id="ABCB02000021">
    <property type="protein sequence ID" value="EDO59548.1"/>
    <property type="molecule type" value="Genomic_DNA"/>
</dbReference>
<accession>A7VYC0</accession>
<evidence type="ECO:0000313" key="1">
    <source>
        <dbReference type="EMBL" id="EDO59548.1"/>
    </source>
</evidence>
<name>A7VYC0_9FIRM</name>
<gene>
    <name evidence="1" type="ORF">CLOLEP_03598</name>
</gene>
<dbReference type="HOGENOM" id="CLU_3342300_0_0_9"/>
<comment type="caution">
    <text evidence="1">The sequence shown here is derived from an EMBL/GenBank/DDBJ whole genome shotgun (WGS) entry which is preliminary data.</text>
</comment>
<reference evidence="1 2" key="2">
    <citation type="submission" date="2007-08" db="EMBL/GenBank/DDBJ databases">
        <authorList>
            <person name="Fulton L."/>
            <person name="Clifton S."/>
            <person name="Fulton B."/>
            <person name="Xu J."/>
            <person name="Minx P."/>
            <person name="Pepin K.H."/>
            <person name="Johnson M."/>
            <person name="Thiruvilangam P."/>
            <person name="Bhonagiri V."/>
            <person name="Nash W.E."/>
            <person name="Wang C."/>
            <person name="Mardis E.R."/>
            <person name="Wilson R.K."/>
        </authorList>
    </citation>
    <scope>NUCLEOTIDE SEQUENCE [LARGE SCALE GENOMIC DNA]</scope>
    <source>
        <strain evidence="1 2">DSM 753</strain>
    </source>
</reference>
<dbReference type="AlphaFoldDB" id="A7VYC0"/>
<sequence length="37" mass="4161">MPAPFAWAVKALFFLPFSRQLRQAVEPLSSAAEKEEP</sequence>